<evidence type="ECO:0000259" key="3">
    <source>
        <dbReference type="PROSITE" id="PS50919"/>
    </source>
</evidence>
<feature type="domain" description="MIR" evidence="3">
    <location>
        <begin position="61"/>
        <end position="115"/>
    </location>
</feature>
<keyword evidence="1" id="KW-0732">Signal</keyword>
<dbReference type="PANTHER" id="PTHR46809:SF2">
    <property type="entry name" value="GH21273P"/>
    <property type="match status" value="1"/>
</dbReference>
<dbReference type="InterPro" id="IPR036300">
    <property type="entry name" value="MIR_dom_sf"/>
</dbReference>
<evidence type="ECO:0000256" key="2">
    <source>
        <dbReference type="ARBA" id="ARBA00022737"/>
    </source>
</evidence>
<gene>
    <name evidence="4" type="ORF">ADUPG1_000486</name>
</gene>
<evidence type="ECO:0000256" key="1">
    <source>
        <dbReference type="ARBA" id="ARBA00022729"/>
    </source>
</evidence>
<dbReference type="Proteomes" id="UP001057375">
    <property type="component" value="Unassembled WGS sequence"/>
</dbReference>
<name>A0ABQ5K6I2_9EUKA</name>
<evidence type="ECO:0000313" key="4">
    <source>
        <dbReference type="EMBL" id="GKT28179.1"/>
    </source>
</evidence>
<dbReference type="PANTHER" id="PTHR46809">
    <property type="entry name" value="STROMAL CELL-DERIVED FACTOR 2-LIKE PROTEIN"/>
    <property type="match status" value="1"/>
</dbReference>
<feature type="domain" description="MIR" evidence="3">
    <location>
        <begin position="1"/>
        <end position="54"/>
    </location>
</feature>
<protein>
    <recommendedName>
        <fullName evidence="3">MIR domain-containing protein</fullName>
    </recommendedName>
</protein>
<proteinExistence type="predicted"/>
<dbReference type="EMBL" id="BQXS01000172">
    <property type="protein sequence ID" value="GKT28179.1"/>
    <property type="molecule type" value="Genomic_DNA"/>
</dbReference>
<evidence type="ECO:0000313" key="5">
    <source>
        <dbReference type="Proteomes" id="UP001057375"/>
    </source>
</evidence>
<dbReference type="Gene3D" id="2.80.10.50">
    <property type="match status" value="1"/>
</dbReference>
<dbReference type="SUPFAM" id="SSF82109">
    <property type="entry name" value="MIR domain"/>
    <property type="match status" value="1"/>
</dbReference>
<keyword evidence="5" id="KW-1185">Reference proteome</keyword>
<sequence length="234" mass="26206">MAVTYGSVVQLENQQTKEKLHSSPINYASGSKRQVVTTFNLEDDSNNSWLILPSESSFGYGRPVACGDTIFMKHTGTDTYLTAESFYLSPLSQQTEVSASNEFIPTGSVWRVICGKEDVKRKENVWHSERFIKFQNISTLTFLTSSEGKYNRPIAGHREVVVALGGRRGKELVSVWKTKEGKYNRPIAGHREVVVALGGRRGKELVSVWKTKEGMFYSPATRLSTGREGEKMDL</sequence>
<dbReference type="SMART" id="SM00472">
    <property type="entry name" value="MIR"/>
    <property type="match status" value="3"/>
</dbReference>
<organism evidence="4 5">
    <name type="scientific">Aduncisulcus paluster</name>
    <dbReference type="NCBI Taxonomy" id="2918883"/>
    <lineage>
        <taxon>Eukaryota</taxon>
        <taxon>Metamonada</taxon>
        <taxon>Carpediemonas-like organisms</taxon>
        <taxon>Aduncisulcus</taxon>
    </lineage>
</organism>
<dbReference type="PROSITE" id="PS50919">
    <property type="entry name" value="MIR"/>
    <property type="match status" value="2"/>
</dbReference>
<accession>A0ABQ5K6I2</accession>
<reference evidence="4" key="1">
    <citation type="submission" date="2022-03" db="EMBL/GenBank/DDBJ databases">
        <title>Draft genome sequence of Aduncisulcus paluster, a free-living microaerophilic Fornicata.</title>
        <authorList>
            <person name="Yuyama I."/>
            <person name="Kume K."/>
            <person name="Tamura T."/>
            <person name="Inagaki Y."/>
            <person name="Hashimoto T."/>
        </authorList>
    </citation>
    <scope>NUCLEOTIDE SEQUENCE</scope>
    <source>
        <strain evidence="4">NY0171</strain>
    </source>
</reference>
<dbReference type="InterPro" id="IPR016093">
    <property type="entry name" value="MIR_motif"/>
</dbReference>
<comment type="caution">
    <text evidence="4">The sequence shown here is derived from an EMBL/GenBank/DDBJ whole genome shotgun (WGS) entry which is preliminary data.</text>
</comment>
<keyword evidence="2" id="KW-0677">Repeat</keyword>